<comment type="caution">
    <text evidence="3">The sequence shown here is derived from an EMBL/GenBank/DDBJ whole genome shotgun (WGS) entry which is preliminary data.</text>
</comment>
<dbReference type="GO" id="GO:0004534">
    <property type="term" value="F:5'-3' RNA exonuclease activity"/>
    <property type="evidence" value="ECO:0007669"/>
    <property type="project" value="TreeGrafter"/>
</dbReference>
<feature type="domain" description="Polymerase/histidinol phosphatase N-terminal" evidence="1">
    <location>
        <begin position="3"/>
        <end position="68"/>
    </location>
</feature>
<dbReference type="EMBL" id="FQVY01000004">
    <property type="protein sequence ID" value="SHG46439.1"/>
    <property type="molecule type" value="Genomic_DNA"/>
</dbReference>
<dbReference type="AlphaFoldDB" id="A0AAQ1MF66"/>
<dbReference type="Pfam" id="PF02811">
    <property type="entry name" value="PHP"/>
    <property type="match status" value="1"/>
</dbReference>
<dbReference type="SUPFAM" id="SSF89550">
    <property type="entry name" value="PHP domain-like"/>
    <property type="match status" value="1"/>
</dbReference>
<dbReference type="InterPro" id="IPR016195">
    <property type="entry name" value="Pol/histidinol_Pase-like"/>
</dbReference>
<accession>A0AAQ1MF66</accession>
<dbReference type="RefSeq" id="WP_081693079.1">
    <property type="nucleotide sequence ID" value="NZ_FQVY01000004.1"/>
</dbReference>
<reference evidence="4" key="2">
    <citation type="submission" date="2016-11" db="EMBL/GenBank/DDBJ databases">
        <authorList>
            <person name="Jaros S."/>
            <person name="Januszkiewicz K."/>
            <person name="Wedrychowicz H."/>
        </authorList>
    </citation>
    <scope>NUCLEOTIDE SEQUENCE [LARGE SCALE GENOMIC DNA]</scope>
    <source>
        <strain evidence="4">DSM 4029</strain>
    </source>
</reference>
<reference evidence="2 5" key="3">
    <citation type="journal article" date="2019" name="Nat. Med.">
        <title>A library of human gut bacterial isolates paired with longitudinal multiomics data enables mechanistic microbiome research.</title>
        <authorList>
            <person name="Poyet M."/>
            <person name="Groussin M."/>
            <person name="Gibbons S.M."/>
            <person name="Avila-Pacheco J."/>
            <person name="Jiang X."/>
            <person name="Kearney S.M."/>
            <person name="Perrotta A.R."/>
            <person name="Berdy B."/>
            <person name="Zhao S."/>
            <person name="Lieberman T.D."/>
            <person name="Swanson P.K."/>
            <person name="Smith M."/>
            <person name="Roesemann S."/>
            <person name="Alexander J.E."/>
            <person name="Rich S.A."/>
            <person name="Livny J."/>
            <person name="Vlamakis H."/>
            <person name="Clish C."/>
            <person name="Bullock K."/>
            <person name="Deik A."/>
            <person name="Scott J."/>
            <person name="Pierce K.A."/>
            <person name="Xavier R.J."/>
            <person name="Alm E.J."/>
        </authorList>
    </citation>
    <scope>NUCLEOTIDE SEQUENCE [LARGE SCALE GENOMIC DNA]</scope>
    <source>
        <strain evidence="2 5">BIOML-A2</strain>
    </source>
</reference>
<dbReference type="InterPro" id="IPR004013">
    <property type="entry name" value="PHP_dom"/>
</dbReference>
<evidence type="ECO:0000313" key="2">
    <source>
        <dbReference type="EMBL" id="MZL69406.1"/>
    </source>
</evidence>
<sequence>MSADLHCHSRFSDGAMEIPQLLKLARQAGLDHLAITDHETFHGYDYAAELAAGYGLKIIKGIELSARDPANGRSVHVLCYLPRDTAEIEALCERTRRARMKAGFVMARRLCALYPQLTLEEIFARSYDSECLYKPHMMQALQQKGVAEDARYGGPLFHQLFDPGTGSCFEPIDYPSVYEVLEIARRSGGWVVLAHPSVYRSMELAEALCREGTVDGLEIDHPRNTEADKARLRQLAAEYGLLVTGGTDFHGHAPQKDNPLGTGNTAGDQLEIILKGKKERL</sequence>
<reference evidence="3" key="1">
    <citation type="submission" date="2016-11" db="EMBL/GenBank/DDBJ databases">
        <authorList>
            <person name="Varghese N."/>
            <person name="Submissions S."/>
        </authorList>
    </citation>
    <scope>NUCLEOTIDE SEQUENCE</scope>
    <source>
        <strain evidence="3">DSM 4029</strain>
    </source>
</reference>
<dbReference type="Proteomes" id="UP000474718">
    <property type="component" value="Unassembled WGS sequence"/>
</dbReference>
<dbReference type="EMBL" id="WWVX01000003">
    <property type="protein sequence ID" value="MZL69406.1"/>
    <property type="molecule type" value="Genomic_DNA"/>
</dbReference>
<dbReference type="Gene3D" id="1.10.150.650">
    <property type="match status" value="1"/>
</dbReference>
<dbReference type="PANTHER" id="PTHR42924">
    <property type="entry name" value="EXONUCLEASE"/>
    <property type="match status" value="1"/>
</dbReference>
<evidence type="ECO:0000313" key="3">
    <source>
        <dbReference type="EMBL" id="SHG46439.1"/>
    </source>
</evidence>
<keyword evidence="5" id="KW-1185">Reference proteome</keyword>
<dbReference type="GO" id="GO:0035312">
    <property type="term" value="F:5'-3' DNA exonuclease activity"/>
    <property type="evidence" value="ECO:0007669"/>
    <property type="project" value="TreeGrafter"/>
</dbReference>
<dbReference type="InterPro" id="IPR052018">
    <property type="entry name" value="PHP_domain"/>
</dbReference>
<evidence type="ECO:0000313" key="4">
    <source>
        <dbReference type="Proteomes" id="UP000184089"/>
    </source>
</evidence>
<evidence type="ECO:0000313" key="5">
    <source>
        <dbReference type="Proteomes" id="UP000474718"/>
    </source>
</evidence>
<protein>
    <submittedName>
        <fullName evidence="2">PHP domain-containing protein</fullName>
    </submittedName>
</protein>
<dbReference type="Gene3D" id="3.20.20.140">
    <property type="entry name" value="Metal-dependent hydrolases"/>
    <property type="match status" value="1"/>
</dbReference>
<proteinExistence type="predicted"/>
<dbReference type="SMART" id="SM00481">
    <property type="entry name" value="POLIIIAc"/>
    <property type="match status" value="1"/>
</dbReference>
<organism evidence="3 4">
    <name type="scientific">Bittarella massiliensis</name>
    <name type="common">ex Durand et al. 2017</name>
    <dbReference type="NCBI Taxonomy" id="1720313"/>
    <lineage>
        <taxon>Bacteria</taxon>
        <taxon>Bacillati</taxon>
        <taxon>Bacillota</taxon>
        <taxon>Clostridia</taxon>
        <taxon>Eubacteriales</taxon>
        <taxon>Oscillospiraceae</taxon>
        <taxon>Bittarella (ex Durand et al. 2017)</taxon>
    </lineage>
</organism>
<dbReference type="Proteomes" id="UP000184089">
    <property type="component" value="Unassembled WGS sequence"/>
</dbReference>
<gene>
    <name evidence="2" type="ORF">GT747_06445</name>
    <name evidence="3" type="ORF">SAMN05444424_2471</name>
</gene>
<dbReference type="PANTHER" id="PTHR42924:SF3">
    <property type="entry name" value="POLYMERASE_HISTIDINOL PHOSPHATASE N-TERMINAL DOMAIN-CONTAINING PROTEIN"/>
    <property type="match status" value="1"/>
</dbReference>
<dbReference type="CDD" id="cd07438">
    <property type="entry name" value="PHP_HisPPase_AMP"/>
    <property type="match status" value="1"/>
</dbReference>
<name>A0AAQ1MF66_9FIRM</name>
<evidence type="ECO:0000259" key="1">
    <source>
        <dbReference type="SMART" id="SM00481"/>
    </source>
</evidence>
<dbReference type="InterPro" id="IPR003141">
    <property type="entry name" value="Pol/His_phosphatase_N"/>
</dbReference>